<dbReference type="PATRIC" id="fig|1629.5.peg.161"/>
<dbReference type="GO" id="GO:0005886">
    <property type="term" value="C:plasma membrane"/>
    <property type="evidence" value="ECO:0007669"/>
    <property type="project" value="TreeGrafter"/>
</dbReference>
<dbReference type="Pfam" id="PF00535">
    <property type="entry name" value="Glycos_transf_2"/>
    <property type="match status" value="1"/>
</dbReference>
<dbReference type="EMBL" id="JQBM01000001">
    <property type="protein sequence ID" value="KRN46894.1"/>
    <property type="molecule type" value="Genomic_DNA"/>
</dbReference>
<comment type="subcellular location">
    <subcellularLocation>
        <location evidence="1">Membrane</location>
        <topology evidence="1">Multi-pass membrane protein</topology>
    </subcellularLocation>
</comment>
<dbReference type="SUPFAM" id="SSF53448">
    <property type="entry name" value="Nucleotide-diphospho-sugar transferases"/>
    <property type="match status" value="1"/>
</dbReference>
<protein>
    <submittedName>
        <fullName evidence="8">Glycosyltransferase</fullName>
    </submittedName>
</protein>
<accession>A0A0R2H3D8</accession>
<evidence type="ECO:0000313" key="9">
    <source>
        <dbReference type="Proteomes" id="UP000051992"/>
    </source>
</evidence>
<dbReference type="OrthoDB" id="9807778at2"/>
<gene>
    <name evidence="8" type="ORF">IV50_GL000158</name>
</gene>
<keyword evidence="2" id="KW-0328">Glycosyltransferase</keyword>
<feature type="domain" description="Glycosyltransferase 2-like" evidence="7">
    <location>
        <begin position="6"/>
        <end position="173"/>
    </location>
</feature>
<dbReference type="InterPro" id="IPR029044">
    <property type="entry name" value="Nucleotide-diphossugar_trans"/>
</dbReference>
<proteinExistence type="predicted"/>
<keyword evidence="9" id="KW-1185">Reference proteome</keyword>
<comment type="caution">
    <text evidence="8">The sequence shown here is derived from an EMBL/GenBank/DDBJ whole genome shotgun (WGS) entry which is preliminary data.</text>
</comment>
<dbReference type="RefSeq" id="WP_057743668.1">
    <property type="nucleotide sequence ID" value="NZ_BJLU01000001.1"/>
</dbReference>
<name>A0A0R2H3D8_WEIVI</name>
<evidence type="ECO:0000256" key="6">
    <source>
        <dbReference type="ARBA" id="ARBA00023136"/>
    </source>
</evidence>
<keyword evidence="3 8" id="KW-0808">Transferase</keyword>
<dbReference type="InterPro" id="IPR050256">
    <property type="entry name" value="Glycosyltransferase_2"/>
</dbReference>
<evidence type="ECO:0000256" key="4">
    <source>
        <dbReference type="ARBA" id="ARBA00022692"/>
    </source>
</evidence>
<keyword evidence="6" id="KW-0472">Membrane</keyword>
<evidence type="ECO:0000256" key="3">
    <source>
        <dbReference type="ARBA" id="ARBA00022679"/>
    </source>
</evidence>
<dbReference type="CDD" id="cd04187">
    <property type="entry name" value="DPM1_like_bac"/>
    <property type="match status" value="1"/>
</dbReference>
<reference evidence="8 9" key="1">
    <citation type="journal article" date="2015" name="Genome Announc.">
        <title>Expanding the biotechnology potential of lactobacilli through comparative genomics of 213 strains and associated genera.</title>
        <authorList>
            <person name="Sun Z."/>
            <person name="Harris H.M."/>
            <person name="McCann A."/>
            <person name="Guo C."/>
            <person name="Argimon S."/>
            <person name="Zhang W."/>
            <person name="Yang X."/>
            <person name="Jeffery I.B."/>
            <person name="Cooney J.C."/>
            <person name="Kagawa T.F."/>
            <person name="Liu W."/>
            <person name="Song Y."/>
            <person name="Salvetti E."/>
            <person name="Wrobel A."/>
            <person name="Rasinkangas P."/>
            <person name="Parkhill J."/>
            <person name="Rea M.C."/>
            <person name="O'Sullivan O."/>
            <person name="Ritari J."/>
            <person name="Douillard F.P."/>
            <person name="Paul Ross R."/>
            <person name="Yang R."/>
            <person name="Briner A.E."/>
            <person name="Felis G.E."/>
            <person name="de Vos W.M."/>
            <person name="Barrangou R."/>
            <person name="Klaenhammer T.R."/>
            <person name="Caufield P.W."/>
            <person name="Cui Y."/>
            <person name="Zhang H."/>
            <person name="O'Toole P.W."/>
        </authorList>
    </citation>
    <scope>NUCLEOTIDE SEQUENCE [LARGE SCALE GENOMIC DNA]</scope>
    <source>
        <strain evidence="8 9">DSM 20410</strain>
    </source>
</reference>
<dbReference type="InterPro" id="IPR001173">
    <property type="entry name" value="Glyco_trans_2-like"/>
</dbReference>
<dbReference type="Gene3D" id="3.90.550.10">
    <property type="entry name" value="Spore Coat Polysaccharide Biosynthesis Protein SpsA, Chain A"/>
    <property type="match status" value="1"/>
</dbReference>
<evidence type="ECO:0000313" key="8">
    <source>
        <dbReference type="EMBL" id="KRN46894.1"/>
    </source>
</evidence>
<dbReference type="PANTHER" id="PTHR48090">
    <property type="entry name" value="UNDECAPRENYL-PHOSPHATE 4-DEOXY-4-FORMAMIDO-L-ARABINOSE TRANSFERASE-RELATED"/>
    <property type="match status" value="1"/>
</dbReference>
<evidence type="ECO:0000256" key="2">
    <source>
        <dbReference type="ARBA" id="ARBA00022676"/>
    </source>
</evidence>
<dbReference type="Proteomes" id="UP000051992">
    <property type="component" value="Unassembled WGS sequence"/>
</dbReference>
<evidence type="ECO:0000259" key="7">
    <source>
        <dbReference type="Pfam" id="PF00535"/>
    </source>
</evidence>
<sequence>MKRLMIVVPAYNEEEALPKTLDVLDGVLSDLIETNKVDKASKIVIVNDGSADKTWSIIEDAAAKNDHISGINFSRNYGHQNALIAGLTATRDYGDIFVTIDADLQDDVNAIPKMVAENANGFDIVYGARNSRETDSAFKRGTAEMFYKIMGKLGVEMVPDSADYRLMSQRAVDHLLEFKEHNLFLRGIVPRVGFPSTVVYYARKEREAGESKYPLKKMINFAWDGITSFSVAPMRFILAVGIFSMVIAVGMMIYAIYRELTGHTVAGWSSLMVSLWFIGGFQLIGISILGEYLGKIFNEVKDRPRYVIQDNLLSNQDFDDKQAEKHLDDGMGEV</sequence>
<evidence type="ECO:0000256" key="5">
    <source>
        <dbReference type="ARBA" id="ARBA00022989"/>
    </source>
</evidence>
<dbReference type="GO" id="GO:0016757">
    <property type="term" value="F:glycosyltransferase activity"/>
    <property type="evidence" value="ECO:0007669"/>
    <property type="project" value="UniProtKB-KW"/>
</dbReference>
<organism evidence="8 9">
    <name type="scientific">Weissella viridescens</name>
    <name type="common">Lactobacillus viridescens</name>
    <dbReference type="NCBI Taxonomy" id="1629"/>
    <lineage>
        <taxon>Bacteria</taxon>
        <taxon>Bacillati</taxon>
        <taxon>Bacillota</taxon>
        <taxon>Bacilli</taxon>
        <taxon>Lactobacillales</taxon>
        <taxon>Lactobacillaceae</taxon>
        <taxon>Weissella</taxon>
    </lineage>
</organism>
<dbReference type="PANTHER" id="PTHR48090:SF1">
    <property type="entry name" value="PROPHAGE BACTOPRENOL GLUCOSYL TRANSFERASE HOMOLOG"/>
    <property type="match status" value="1"/>
</dbReference>
<dbReference type="AlphaFoldDB" id="A0A0R2H3D8"/>
<keyword evidence="5" id="KW-1133">Transmembrane helix</keyword>
<evidence type="ECO:0000256" key="1">
    <source>
        <dbReference type="ARBA" id="ARBA00004141"/>
    </source>
</evidence>
<keyword evidence="4" id="KW-0812">Transmembrane</keyword>